<evidence type="ECO:0000259" key="1">
    <source>
        <dbReference type="Pfam" id="PF13918"/>
    </source>
</evidence>
<organism evidence="2">
    <name type="scientific">Seal parapoxvirus</name>
    <dbReference type="NCBI Taxonomy" id="187984"/>
    <lineage>
        <taxon>Viruses</taxon>
        <taxon>Varidnaviria</taxon>
        <taxon>Bamfordvirae</taxon>
        <taxon>Nucleocytoviricota</taxon>
        <taxon>Pokkesviricetes</taxon>
        <taxon>Chitovirales</taxon>
        <taxon>Poxviridae</taxon>
        <taxon>Chordopoxvirinae</taxon>
        <taxon>Parapoxvirus</taxon>
        <taxon>Parapoxvirus sealpox</taxon>
        <taxon>Grey sealpox virus</taxon>
    </lineage>
</organism>
<evidence type="ECO:0000313" key="2">
    <source>
        <dbReference type="EMBL" id="CAF28877.1"/>
    </source>
</evidence>
<gene>
    <name evidence="2" type="primary">B2L</name>
</gene>
<dbReference type="InterPro" id="IPR032803">
    <property type="entry name" value="PLDc_3"/>
</dbReference>
<protein>
    <submittedName>
        <fullName evidence="2">Major envelope protein</fullName>
    </submittedName>
</protein>
<proteinExistence type="predicted"/>
<sequence>MNHSGGGVFFSDSPERFLGFYRTLEEAWVLHGMDAAENTIDLFLLFRVPVVRSGSEVYYWPLIMDGLLRAAHTTDSVRVPHICVQHSGVSADPLSCGSQLRAVDNFGVGHMRHHCALVCNWQFCEAW</sequence>
<keyword evidence="2" id="KW-0261">Viral envelope protein</keyword>
<dbReference type="EMBL" id="AJ622901">
    <property type="protein sequence ID" value="CAF28877.1"/>
    <property type="molecule type" value="Genomic_DNA"/>
</dbReference>
<accession>Q6A2B6</accession>
<reference evidence="2" key="1">
    <citation type="journal article" date="2005" name="Virus Res.">
        <title>Isolation and partial characterization of a parapoxvirus isolated from a skin lesion of a Weddell seal.</title>
        <authorList>
            <person name="Tryland M."/>
            <person name="Klein J."/>
            <person name="Nordoy E.S."/>
            <person name="Blix A.S."/>
        </authorList>
    </citation>
    <scope>NUCLEOTIDE SEQUENCE</scope>
</reference>
<dbReference type="Pfam" id="PF13918">
    <property type="entry name" value="PLDc_3"/>
    <property type="match status" value="1"/>
</dbReference>
<feature type="domain" description="PLD-like" evidence="1">
    <location>
        <begin position="1"/>
        <end position="109"/>
    </location>
</feature>
<name>Q6A2B6_9POXV</name>
<dbReference type="GO" id="GO:0019031">
    <property type="term" value="C:viral envelope"/>
    <property type="evidence" value="ECO:0007669"/>
    <property type="project" value="UniProtKB-KW"/>
</dbReference>
<keyword evidence="2" id="KW-0946">Virion</keyword>